<dbReference type="InterPro" id="IPR007848">
    <property type="entry name" value="Small_mtfrase_dom"/>
</dbReference>
<dbReference type="Gene3D" id="3.40.50.150">
    <property type="entry name" value="Vaccinia Virus protein VP39"/>
    <property type="match status" value="1"/>
</dbReference>
<dbReference type="EMBL" id="LAYZ01000002">
    <property type="protein sequence ID" value="KKK34790.1"/>
    <property type="molecule type" value="Genomic_DNA"/>
</dbReference>
<dbReference type="Proteomes" id="UP000034287">
    <property type="component" value="Unassembled WGS sequence"/>
</dbReference>
<evidence type="ECO:0000259" key="1">
    <source>
        <dbReference type="Pfam" id="PF05175"/>
    </source>
</evidence>
<gene>
    <name evidence="2" type="ORF">WN59_03770</name>
</gene>
<feature type="domain" description="Methyltransferase small" evidence="1">
    <location>
        <begin position="31"/>
        <end position="171"/>
    </location>
</feature>
<dbReference type="InterPro" id="IPR050210">
    <property type="entry name" value="tRNA_Adenine-N(6)_MTase"/>
</dbReference>
<name>A0A0M2SQ96_9STAP</name>
<dbReference type="AlphaFoldDB" id="A0A0M2SQ96"/>
<dbReference type="PATRIC" id="fig|1432562.3.peg.735"/>
<proteinExistence type="predicted"/>
<dbReference type="RefSeq" id="WP_046512888.1">
    <property type="nucleotide sequence ID" value="NZ_LAYZ01000002.1"/>
</dbReference>
<dbReference type="GO" id="GO:0008168">
    <property type="term" value="F:methyltransferase activity"/>
    <property type="evidence" value="ECO:0007669"/>
    <property type="project" value="InterPro"/>
</dbReference>
<keyword evidence="3" id="KW-1185">Reference proteome</keyword>
<sequence length="242" mass="27490">MLKEGERLDDLFRESMQIIQSREVFSFSVDALLLANFTRIVKRDRKIIDLCSGNGVIPLLLSHRTAKPIDAVELQPQLADMAERSIGLNGKAGQISMHTGDIRQIREMFSHSSFDVITVNPPYFTNNQPLKTLGPHSIARHEVHIDLAGVVAAARFLVKNKGRLYMVHRAERSMEVVNELVGAGFRIRRLQYVYNDEHAETAMFVLVEAIFHSQAYVDVLPPFYIYDTDGEYSEGMLEVYYG</sequence>
<dbReference type="CDD" id="cd02440">
    <property type="entry name" value="AdoMet_MTases"/>
    <property type="match status" value="1"/>
</dbReference>
<dbReference type="OrthoDB" id="9777257at2"/>
<dbReference type="SUPFAM" id="SSF53335">
    <property type="entry name" value="S-adenosyl-L-methionine-dependent methyltransferases"/>
    <property type="match status" value="1"/>
</dbReference>
<protein>
    <recommendedName>
        <fullName evidence="1">Methyltransferase small domain-containing protein</fullName>
    </recommendedName>
</protein>
<dbReference type="PANTHER" id="PTHR47739:SF1">
    <property type="entry name" value="TRNA1(VAL) (ADENINE(37)-N6)-METHYLTRANSFERASE"/>
    <property type="match status" value="1"/>
</dbReference>
<organism evidence="2 3">
    <name type="scientific">Salinicoccus sediminis</name>
    <dbReference type="NCBI Taxonomy" id="1432562"/>
    <lineage>
        <taxon>Bacteria</taxon>
        <taxon>Bacillati</taxon>
        <taxon>Bacillota</taxon>
        <taxon>Bacilli</taxon>
        <taxon>Bacillales</taxon>
        <taxon>Staphylococcaceae</taxon>
        <taxon>Salinicoccus</taxon>
    </lineage>
</organism>
<reference evidence="2 3" key="1">
    <citation type="submission" date="2015-04" db="EMBL/GenBank/DDBJ databases">
        <title>Taxonomic description and genome sequence of Salinicoccus sediminis sp. nov., a novel hyper halotolerant bacterium isolated from marine sediment.</title>
        <authorList>
            <person name="Mathan Kumar R."/>
            <person name="Kaur G."/>
            <person name="Kumar N."/>
            <person name="Kumar A."/>
            <person name="Singh N.K."/>
            <person name="Kaur N."/>
            <person name="Mayilraj S."/>
        </authorList>
    </citation>
    <scope>NUCLEOTIDE SEQUENCE [LARGE SCALE GENOMIC DNA]</scope>
    <source>
        <strain evidence="2 3">SV-16</strain>
    </source>
</reference>
<evidence type="ECO:0000313" key="2">
    <source>
        <dbReference type="EMBL" id="KKK34790.1"/>
    </source>
</evidence>
<accession>A0A0M2SQ96</accession>
<evidence type="ECO:0000313" key="3">
    <source>
        <dbReference type="Proteomes" id="UP000034287"/>
    </source>
</evidence>
<comment type="caution">
    <text evidence="2">The sequence shown here is derived from an EMBL/GenBank/DDBJ whole genome shotgun (WGS) entry which is preliminary data.</text>
</comment>
<dbReference type="Pfam" id="PF05175">
    <property type="entry name" value="MTS"/>
    <property type="match status" value="1"/>
</dbReference>
<dbReference type="STRING" id="1432562.WN59_03770"/>
<dbReference type="InterPro" id="IPR029063">
    <property type="entry name" value="SAM-dependent_MTases_sf"/>
</dbReference>
<dbReference type="PANTHER" id="PTHR47739">
    <property type="entry name" value="TRNA1(VAL) (ADENINE(37)-N6)-METHYLTRANSFERASE"/>
    <property type="match status" value="1"/>
</dbReference>